<comment type="caution">
    <text evidence="1">The sequence shown here is derived from an EMBL/GenBank/DDBJ whole genome shotgun (WGS) entry which is preliminary data.</text>
</comment>
<dbReference type="AlphaFoldDB" id="A0A9N9AKX7"/>
<name>A0A9N9AKX7_9GLOM</name>
<evidence type="ECO:0000313" key="2">
    <source>
        <dbReference type="Proteomes" id="UP000789739"/>
    </source>
</evidence>
<protein>
    <submittedName>
        <fullName evidence="1">1092_t:CDS:1</fullName>
    </submittedName>
</protein>
<dbReference type="Proteomes" id="UP000789739">
    <property type="component" value="Unassembled WGS sequence"/>
</dbReference>
<accession>A0A9N9AKX7</accession>
<reference evidence="1" key="1">
    <citation type="submission" date="2021-06" db="EMBL/GenBank/DDBJ databases">
        <authorList>
            <person name="Kallberg Y."/>
            <person name="Tangrot J."/>
            <person name="Rosling A."/>
        </authorList>
    </citation>
    <scope>NUCLEOTIDE SEQUENCE</scope>
    <source>
        <strain evidence="1">BR232B</strain>
    </source>
</reference>
<gene>
    <name evidence="1" type="ORF">PBRASI_LOCUS4184</name>
</gene>
<evidence type="ECO:0000313" key="1">
    <source>
        <dbReference type="EMBL" id="CAG8532560.1"/>
    </source>
</evidence>
<proteinExistence type="predicted"/>
<organism evidence="1 2">
    <name type="scientific">Paraglomus brasilianum</name>
    <dbReference type="NCBI Taxonomy" id="144538"/>
    <lineage>
        <taxon>Eukaryota</taxon>
        <taxon>Fungi</taxon>
        <taxon>Fungi incertae sedis</taxon>
        <taxon>Mucoromycota</taxon>
        <taxon>Glomeromycotina</taxon>
        <taxon>Glomeromycetes</taxon>
        <taxon>Paraglomerales</taxon>
        <taxon>Paraglomeraceae</taxon>
        <taxon>Paraglomus</taxon>
    </lineage>
</organism>
<keyword evidence="2" id="KW-1185">Reference proteome</keyword>
<dbReference type="EMBL" id="CAJVPI010000419">
    <property type="protein sequence ID" value="CAG8532560.1"/>
    <property type="molecule type" value="Genomic_DNA"/>
</dbReference>
<sequence>MSFDRRRISKASMLDIDLDNTEQQSRNGSRAIWQEKCCIEERQLHAIVQLLAQKRKR</sequence>